<feature type="compositionally biased region" description="Gly residues" evidence="1">
    <location>
        <begin position="188"/>
        <end position="205"/>
    </location>
</feature>
<name>A0A6J5SNR0_9CAUD</name>
<evidence type="ECO:0000313" key="2">
    <source>
        <dbReference type="EMBL" id="CAB4216889.1"/>
    </source>
</evidence>
<feature type="compositionally biased region" description="Low complexity" evidence="1">
    <location>
        <begin position="40"/>
        <end position="52"/>
    </location>
</feature>
<organism evidence="2">
    <name type="scientific">uncultured Caudovirales phage</name>
    <dbReference type="NCBI Taxonomy" id="2100421"/>
    <lineage>
        <taxon>Viruses</taxon>
        <taxon>Duplodnaviria</taxon>
        <taxon>Heunggongvirae</taxon>
        <taxon>Uroviricota</taxon>
        <taxon>Caudoviricetes</taxon>
        <taxon>Peduoviridae</taxon>
        <taxon>Maltschvirus</taxon>
        <taxon>Maltschvirus maltsch</taxon>
    </lineage>
</organism>
<dbReference type="EMBL" id="LR797443">
    <property type="protein sequence ID" value="CAB4216889.1"/>
    <property type="molecule type" value="Genomic_DNA"/>
</dbReference>
<protein>
    <submittedName>
        <fullName evidence="2">Uncharacterized protein</fullName>
    </submittedName>
</protein>
<sequence>MPDGGLISGPLLGTIASGVGIASGVNSLMNSGGGSGGSGAQQAQQQATTPWWQGGGGQDASMQLQQLMKGPSSILDDPTFKAFDQYSMEASQRKLAAGGLHASGAEQSALKQGSMANANSFYQQQAGLLGSLAGVGFNPSSGVQAGLQARQQGFQQGQQGMTNIAGGLGQLRSIYGGSTGSSPNYGGYTDGGGVPQQYGEGMGPV</sequence>
<proteinExistence type="predicted"/>
<accession>A0A6J5SNR0</accession>
<evidence type="ECO:0000256" key="1">
    <source>
        <dbReference type="SAM" id="MobiDB-lite"/>
    </source>
</evidence>
<gene>
    <name evidence="2" type="ORF">UFOVP1590_8</name>
</gene>
<feature type="region of interest" description="Disordered" evidence="1">
    <location>
        <begin position="32"/>
        <end position="58"/>
    </location>
</feature>
<feature type="region of interest" description="Disordered" evidence="1">
    <location>
        <begin position="182"/>
        <end position="205"/>
    </location>
</feature>
<reference evidence="2" key="1">
    <citation type="submission" date="2020-05" db="EMBL/GenBank/DDBJ databases">
        <authorList>
            <person name="Chiriac C."/>
            <person name="Salcher M."/>
            <person name="Ghai R."/>
            <person name="Kavagutti S V."/>
        </authorList>
    </citation>
    <scope>NUCLEOTIDE SEQUENCE</scope>
</reference>